<name>A0AB33XS15_LACRH</name>
<evidence type="ECO:0000256" key="6">
    <source>
        <dbReference type="SAM" id="MobiDB-lite"/>
    </source>
</evidence>
<evidence type="ECO:0000313" key="11">
    <source>
        <dbReference type="Proteomes" id="UP000009352"/>
    </source>
</evidence>
<comment type="caution">
    <text evidence="10">The sequence shown here is derived from an EMBL/GenBank/DDBJ whole genome shotgun (WGS) entry which is preliminary data.</text>
</comment>
<dbReference type="EMBL" id="AMQX01000014">
    <property type="protein sequence ID" value="EKS49478.1"/>
    <property type="molecule type" value="Genomic_DNA"/>
</dbReference>
<feature type="active site" description="Nucleophile" evidence="4">
    <location>
        <position position="301"/>
    </location>
</feature>
<dbReference type="InterPro" id="IPR031330">
    <property type="entry name" value="Gly_Hdrlase_35_cat"/>
</dbReference>
<sequence>MNRCGLPYARRFTLIITRSPAQKSACKGLSRNGQSPAITSKATYTPTSERAGSRSRFEGRLKFVTTFSIDHEFMLDGKPFKILSGAIHYFRVHPSDWYHSLYNLKALGFNTVETYVPWNLHEYREGEFDFSGILDIERFLKTAEDLGLYAIVRPSPYICAEWEFGGFPAWLLTKKMRLRTDDPAYLVAIDRYYTALMPHLVDHQVTHGGNVIMMQVENEYGSYGEDQDYLAAVAKLMQQHGVDVPLFTSDGPWPATLNAGSMIDAGILATGNFGSAADKNFDRLAAFHQEHGRDWPLMCMEFWDGWFNRWGEPIIRRDPDETAEDLRAVIKRGSVNLYMFHGGTNFGFMNGTSARKDHDLPQVTSYDYDAPLNEQGNPTPKYFAIQKMIHEELPEVQQAKPLVKPTMAPASHPLTAKVSLFAVLDQLAKPIAASYPQTQEFLGQYTGYTLYRTQPLISGTDKGTPAKLRVIDARDRVQAYLDQKWLATQYQEAIGDDILLPEVEGHHQLDLLVENMSRVNYGSKIEAITQFKGIRTGVMVDLHFIKGYQQYPLDLNRASQLTFTEGWQPATPAFYKYTFDLTAPQDTYLDCRGFGKGVMLVNGVNVGRFWEKGPTLSLYVPAGLLHAGKNDVIVFETEGRYAESLKTADHPIFKEP</sequence>
<dbReference type="InterPro" id="IPR008979">
    <property type="entry name" value="Galactose-bd-like_sf"/>
</dbReference>
<dbReference type="SUPFAM" id="SSF51445">
    <property type="entry name" value="(Trans)glycosidases"/>
    <property type="match status" value="1"/>
</dbReference>
<dbReference type="InterPro" id="IPR001944">
    <property type="entry name" value="Glycoside_Hdrlase_35"/>
</dbReference>
<protein>
    <submittedName>
        <fullName evidence="10">Beta-galactosidase 3</fullName>
    </submittedName>
</protein>
<organism evidence="10 11">
    <name type="scientific">Lacticaseibacillus rhamnosus LRHMDP3</name>
    <dbReference type="NCBI Taxonomy" id="1203259"/>
    <lineage>
        <taxon>Bacteria</taxon>
        <taxon>Bacillati</taxon>
        <taxon>Bacillota</taxon>
        <taxon>Bacilli</taxon>
        <taxon>Lactobacillales</taxon>
        <taxon>Lactobacillaceae</taxon>
        <taxon>Lacticaseibacillus</taxon>
    </lineage>
</organism>
<evidence type="ECO:0000256" key="5">
    <source>
        <dbReference type="RuleBase" id="RU003679"/>
    </source>
</evidence>
<evidence type="ECO:0000256" key="4">
    <source>
        <dbReference type="PIRSR" id="PIRSR006336-1"/>
    </source>
</evidence>
<feature type="active site" description="Proton donor" evidence="4">
    <location>
        <position position="219"/>
    </location>
</feature>
<dbReference type="NCBIfam" id="NF040509">
    <property type="entry name" value="Lacto_palin_RPT"/>
    <property type="match status" value="1"/>
</dbReference>
<dbReference type="PANTHER" id="PTHR23421">
    <property type="entry name" value="BETA-GALACTOSIDASE RELATED"/>
    <property type="match status" value="1"/>
</dbReference>
<dbReference type="GO" id="GO:0004565">
    <property type="term" value="F:beta-galactosidase activity"/>
    <property type="evidence" value="ECO:0007669"/>
    <property type="project" value="InterPro"/>
</dbReference>
<feature type="domain" description="Glycoside hydrolase 35 catalytic" evidence="7">
    <location>
        <begin position="72"/>
        <end position="390"/>
    </location>
</feature>
<evidence type="ECO:0000259" key="8">
    <source>
        <dbReference type="Pfam" id="PF21317"/>
    </source>
</evidence>
<dbReference type="Pfam" id="PF01301">
    <property type="entry name" value="Glyco_hydro_35"/>
    <property type="match status" value="1"/>
</dbReference>
<feature type="compositionally biased region" description="Polar residues" evidence="6">
    <location>
        <begin position="31"/>
        <end position="50"/>
    </location>
</feature>
<dbReference type="Gene3D" id="2.60.120.260">
    <property type="entry name" value="Galactose-binding domain-like"/>
    <property type="match status" value="2"/>
</dbReference>
<dbReference type="Proteomes" id="UP000009352">
    <property type="component" value="Unassembled WGS sequence"/>
</dbReference>
<keyword evidence="2" id="KW-0378">Hydrolase</keyword>
<dbReference type="SUPFAM" id="SSF49785">
    <property type="entry name" value="Galactose-binding domain-like"/>
    <property type="match status" value="1"/>
</dbReference>
<dbReference type="GO" id="GO:0005975">
    <property type="term" value="P:carbohydrate metabolic process"/>
    <property type="evidence" value="ECO:0007669"/>
    <property type="project" value="InterPro"/>
</dbReference>
<reference evidence="10 11" key="1">
    <citation type="journal article" date="2013" name="Genome Announc.">
        <title>Draft Genome Sequence of Staphylococcus simulans UMC-CNS-990, Isolated from a Case of Chronic Bovine Mastitis.</title>
        <authorList>
            <person name="Calcutt M.J."/>
            <person name="Foecking M.F."/>
            <person name="Hsieh H.Y."/>
            <person name="Perry J."/>
            <person name="Stewart G.C."/>
            <person name="Middleton J.R."/>
        </authorList>
    </citation>
    <scope>NUCLEOTIDE SEQUENCE [LARGE SCALE GENOMIC DNA]</scope>
    <source>
        <strain evidence="10 11">LRHMDP3</strain>
    </source>
</reference>
<dbReference type="Pfam" id="PF21317">
    <property type="entry name" value="BetaGal_ABD_1"/>
    <property type="match status" value="1"/>
</dbReference>
<dbReference type="InterPro" id="IPR048912">
    <property type="entry name" value="BetaGal1-like_ABD1"/>
</dbReference>
<gene>
    <name evidence="10" type="ORF">LRHMDP3_2313</name>
</gene>
<dbReference type="PIRSF" id="PIRSF006336">
    <property type="entry name" value="B-gal"/>
    <property type="match status" value="1"/>
</dbReference>
<feature type="region of interest" description="Disordered" evidence="6">
    <location>
        <begin position="25"/>
        <end position="53"/>
    </location>
</feature>
<evidence type="ECO:0000256" key="3">
    <source>
        <dbReference type="ARBA" id="ARBA00023295"/>
    </source>
</evidence>
<comment type="similarity">
    <text evidence="1 5">Belongs to the glycosyl hydrolase 35 family.</text>
</comment>
<dbReference type="InterPro" id="IPR026283">
    <property type="entry name" value="B-gal_1-like"/>
</dbReference>
<evidence type="ECO:0000259" key="9">
    <source>
        <dbReference type="Pfam" id="PF21467"/>
    </source>
</evidence>
<dbReference type="AntiFam" id="ANF00266">
    <property type="entry name" value="DNA repeat translations related to WP_020751851.1"/>
</dbReference>
<accession>A0AB33XS15</accession>
<evidence type="ECO:0000256" key="2">
    <source>
        <dbReference type="ARBA" id="ARBA00022801"/>
    </source>
</evidence>
<dbReference type="Pfam" id="PF21467">
    <property type="entry name" value="BetaGal_gal-bd"/>
    <property type="match status" value="1"/>
</dbReference>
<feature type="domain" description="Beta-galactosidase galactose-binding" evidence="9">
    <location>
        <begin position="572"/>
        <end position="630"/>
    </location>
</feature>
<feature type="domain" description="Beta-galactosidase 1-like first all-beta" evidence="8">
    <location>
        <begin position="436"/>
        <end position="554"/>
    </location>
</feature>
<dbReference type="InterPro" id="IPR017853">
    <property type="entry name" value="GH"/>
</dbReference>
<evidence type="ECO:0000256" key="1">
    <source>
        <dbReference type="ARBA" id="ARBA00009809"/>
    </source>
</evidence>
<dbReference type="AlphaFoldDB" id="A0AB33XS15"/>
<dbReference type="InterPro" id="IPR048913">
    <property type="entry name" value="BetaGal_gal-bd"/>
</dbReference>
<evidence type="ECO:0000259" key="7">
    <source>
        <dbReference type="Pfam" id="PF01301"/>
    </source>
</evidence>
<dbReference type="Gene3D" id="3.20.20.80">
    <property type="entry name" value="Glycosidases"/>
    <property type="match status" value="1"/>
</dbReference>
<proteinExistence type="inferred from homology"/>
<dbReference type="PRINTS" id="PR00742">
    <property type="entry name" value="GLHYDRLASE35"/>
</dbReference>
<evidence type="ECO:0000313" key="10">
    <source>
        <dbReference type="EMBL" id="EKS49478.1"/>
    </source>
</evidence>
<keyword evidence="3" id="KW-0326">Glycosidase</keyword>
<dbReference type="FunFam" id="3.20.20.80:FF:000116">
    <property type="entry name" value="Beta-galactosidase 3"/>
    <property type="match status" value="1"/>
</dbReference>